<dbReference type="AlphaFoldDB" id="X0HBI9"/>
<dbReference type="Proteomes" id="UP000030676">
    <property type="component" value="Unassembled WGS sequence"/>
</dbReference>
<proteinExistence type="predicted"/>
<feature type="region of interest" description="Disordered" evidence="1">
    <location>
        <begin position="23"/>
        <end position="44"/>
    </location>
</feature>
<evidence type="ECO:0000256" key="1">
    <source>
        <dbReference type="SAM" id="MobiDB-lite"/>
    </source>
</evidence>
<sequence>MACFRLLTLNTPMQVLGTSKAENYSTIGKPKPPSLTQEPDFGPD</sequence>
<reference evidence="2" key="2">
    <citation type="submission" date="2014-03" db="EMBL/GenBank/DDBJ databases">
        <title>The Genome Annotation of Fusarium oxysporum PHW808.</title>
        <authorList>
            <consortium name="The Broad Institute Genomics Platform"/>
            <person name="Ma L.-J."/>
            <person name="Corby-Kistler H."/>
            <person name="Broz K."/>
            <person name="Gale L.R."/>
            <person name="Jonkers W."/>
            <person name="O'Donnell K."/>
            <person name="Ploetz R."/>
            <person name="Steinberg C."/>
            <person name="Schwartz D.C."/>
            <person name="VanEtten H."/>
            <person name="Zhou S."/>
            <person name="Young S.K."/>
            <person name="Zeng Q."/>
            <person name="Gargeya S."/>
            <person name="Fitzgerald M."/>
            <person name="Abouelleil A."/>
            <person name="Alvarado L."/>
            <person name="Chapman S.B."/>
            <person name="Gainer-Dewar J."/>
            <person name="Goldberg J."/>
            <person name="Griggs A."/>
            <person name="Gujja S."/>
            <person name="Hansen M."/>
            <person name="Howarth C."/>
            <person name="Imamovic A."/>
            <person name="Ireland A."/>
            <person name="Larimer J."/>
            <person name="McCowan C."/>
            <person name="Murphy C."/>
            <person name="Pearson M."/>
            <person name="Poon T.W."/>
            <person name="Priest M."/>
            <person name="Roberts A."/>
            <person name="Saif S."/>
            <person name="Shea T."/>
            <person name="Sykes S."/>
            <person name="Wortman J."/>
            <person name="Nusbaum C."/>
            <person name="Birren B."/>
        </authorList>
    </citation>
    <scope>NUCLEOTIDE SEQUENCE</scope>
    <source>
        <strain evidence="2">54008</strain>
    </source>
</reference>
<name>X0HBI9_FUSOX</name>
<protein>
    <submittedName>
        <fullName evidence="2">Uncharacterized protein</fullName>
    </submittedName>
</protein>
<dbReference type="HOGENOM" id="CLU_3224624_0_0_1"/>
<accession>X0HBI9</accession>
<reference evidence="2" key="1">
    <citation type="submission" date="2011-11" db="EMBL/GenBank/DDBJ databases">
        <title>The Genome Sequence of Fusarium oxysporum PHW808.</title>
        <authorList>
            <consortium name="The Broad Institute Genome Sequencing Platform"/>
            <person name="Ma L.-J."/>
            <person name="Gale L.R."/>
            <person name="Schwartz D.C."/>
            <person name="Zhou S."/>
            <person name="Corby-Kistler H."/>
            <person name="Young S.K."/>
            <person name="Zeng Q."/>
            <person name="Gargeya S."/>
            <person name="Fitzgerald M."/>
            <person name="Haas B."/>
            <person name="Abouelleil A."/>
            <person name="Alvarado L."/>
            <person name="Arachchi H.M."/>
            <person name="Berlin A."/>
            <person name="Brown A."/>
            <person name="Chapman S.B."/>
            <person name="Chen Z."/>
            <person name="Dunbar C."/>
            <person name="Freedman E."/>
            <person name="Gearin G."/>
            <person name="Goldberg J."/>
            <person name="Griggs A."/>
            <person name="Gujja S."/>
            <person name="Heiman D."/>
            <person name="Howarth C."/>
            <person name="Larson L."/>
            <person name="Lui A."/>
            <person name="MacDonald P.J.P."/>
            <person name="Montmayeur A."/>
            <person name="Murphy C."/>
            <person name="Neiman D."/>
            <person name="Pearson M."/>
            <person name="Priest M."/>
            <person name="Roberts A."/>
            <person name="Saif S."/>
            <person name="Shea T."/>
            <person name="Shenoy N."/>
            <person name="Sisk P."/>
            <person name="Stolte C."/>
            <person name="Sykes S."/>
            <person name="Wortman J."/>
            <person name="Nusbaum C."/>
            <person name="Birren B."/>
        </authorList>
    </citation>
    <scope>NUCLEOTIDE SEQUENCE [LARGE SCALE GENOMIC DNA]</scope>
    <source>
        <strain evidence="2">54008</strain>
    </source>
</reference>
<evidence type="ECO:0000313" key="2">
    <source>
        <dbReference type="EMBL" id="EXL73617.1"/>
    </source>
</evidence>
<gene>
    <name evidence="2" type="ORF">FOPG_11076</name>
</gene>
<organism evidence="2">
    <name type="scientific">Fusarium oxysporum f. sp. conglutinans race 2 54008</name>
    <dbReference type="NCBI Taxonomy" id="1089457"/>
    <lineage>
        <taxon>Eukaryota</taxon>
        <taxon>Fungi</taxon>
        <taxon>Dikarya</taxon>
        <taxon>Ascomycota</taxon>
        <taxon>Pezizomycotina</taxon>
        <taxon>Sordariomycetes</taxon>
        <taxon>Hypocreomycetidae</taxon>
        <taxon>Hypocreales</taxon>
        <taxon>Nectriaceae</taxon>
        <taxon>Fusarium</taxon>
        <taxon>Fusarium oxysporum species complex</taxon>
    </lineage>
</organism>
<dbReference type="EMBL" id="KK033206">
    <property type="protein sequence ID" value="EXL73617.1"/>
    <property type="molecule type" value="Genomic_DNA"/>
</dbReference>